<reference evidence="2" key="1">
    <citation type="submission" date="2016-10" db="EMBL/GenBank/DDBJ databases">
        <authorList>
            <person name="Varghese N."/>
            <person name="Submissions S."/>
        </authorList>
    </citation>
    <scope>NUCLEOTIDE SEQUENCE [LARGE SCALE GENOMIC DNA]</scope>
    <source>
        <strain evidence="2">DSM 44675</strain>
    </source>
</reference>
<name>A0A1H7MUL3_9NOCA</name>
<gene>
    <name evidence="1" type="ORF">SAMN05444583_106136</name>
</gene>
<evidence type="ECO:0000313" key="2">
    <source>
        <dbReference type="Proteomes" id="UP000198677"/>
    </source>
</evidence>
<proteinExistence type="predicted"/>
<dbReference type="Proteomes" id="UP000198677">
    <property type="component" value="Unassembled WGS sequence"/>
</dbReference>
<sequence length="40" mass="4634">MEKLRNYGLLIKYVATTQWRKLRGTDKTAQAPAQDQSPQQ</sequence>
<organism evidence="1 2">
    <name type="scientific">Rhodococcus maanshanensis</name>
    <dbReference type="NCBI Taxonomy" id="183556"/>
    <lineage>
        <taxon>Bacteria</taxon>
        <taxon>Bacillati</taxon>
        <taxon>Actinomycetota</taxon>
        <taxon>Actinomycetes</taxon>
        <taxon>Mycobacteriales</taxon>
        <taxon>Nocardiaceae</taxon>
        <taxon>Rhodococcus</taxon>
    </lineage>
</organism>
<dbReference type="RefSeq" id="WP_269321343.1">
    <property type="nucleotide sequence ID" value="NZ_FOAW01000006.1"/>
</dbReference>
<protein>
    <submittedName>
        <fullName evidence="1">Uncharacterized protein</fullName>
    </submittedName>
</protein>
<evidence type="ECO:0000313" key="1">
    <source>
        <dbReference type="EMBL" id="SEL14375.1"/>
    </source>
</evidence>
<keyword evidence="2" id="KW-1185">Reference proteome</keyword>
<accession>A0A1H7MUL3</accession>
<dbReference type="EMBL" id="FOAW01000006">
    <property type="protein sequence ID" value="SEL14375.1"/>
    <property type="molecule type" value="Genomic_DNA"/>
</dbReference>
<dbReference type="AlphaFoldDB" id="A0A1H7MUL3"/>